<dbReference type="SUPFAM" id="SSF48371">
    <property type="entry name" value="ARM repeat"/>
    <property type="match status" value="1"/>
</dbReference>
<proteinExistence type="inferred from homology"/>
<comment type="subcellular location">
    <subcellularLocation>
        <location evidence="1">Cytoplasm</location>
    </subcellularLocation>
</comment>
<evidence type="ECO:0000313" key="4">
    <source>
        <dbReference type="EMBL" id="KAG2184991.1"/>
    </source>
</evidence>
<gene>
    <name evidence="4" type="ORF">INT43_000904</name>
</gene>
<evidence type="ECO:0000256" key="1">
    <source>
        <dbReference type="ARBA" id="ARBA00004496"/>
    </source>
</evidence>
<accession>A0A8H7Q377</accession>
<dbReference type="AlphaFoldDB" id="A0A8H7Q377"/>
<dbReference type="InterPro" id="IPR016024">
    <property type="entry name" value="ARM-type_fold"/>
</dbReference>
<comment type="similarity">
    <text evidence="3">Belongs to the BRAT1 family.</text>
</comment>
<dbReference type="GO" id="GO:0005634">
    <property type="term" value="C:nucleus"/>
    <property type="evidence" value="ECO:0007669"/>
    <property type="project" value="TreeGrafter"/>
</dbReference>
<dbReference type="PANTHER" id="PTHR21331:SF2">
    <property type="entry name" value="BRCA1-ASSOCIATED ATM ACTIVATOR 1"/>
    <property type="match status" value="1"/>
</dbReference>
<keyword evidence="5" id="KW-1185">Reference proteome</keyword>
<dbReference type="Proteomes" id="UP000654370">
    <property type="component" value="Unassembled WGS sequence"/>
</dbReference>
<dbReference type="GO" id="GO:0006974">
    <property type="term" value="P:DNA damage response"/>
    <property type="evidence" value="ECO:0007669"/>
    <property type="project" value="InterPro"/>
</dbReference>
<evidence type="ECO:0000313" key="5">
    <source>
        <dbReference type="Proteomes" id="UP000654370"/>
    </source>
</evidence>
<reference evidence="4" key="1">
    <citation type="submission" date="2020-12" db="EMBL/GenBank/DDBJ databases">
        <title>Metabolic potential, ecology and presence of endohyphal bacteria is reflected in genomic diversity of Mucoromycotina.</title>
        <authorList>
            <person name="Muszewska A."/>
            <person name="Okrasinska A."/>
            <person name="Steczkiewicz K."/>
            <person name="Drgas O."/>
            <person name="Orlowska M."/>
            <person name="Perlinska-Lenart U."/>
            <person name="Aleksandrzak-Piekarczyk T."/>
            <person name="Szatraj K."/>
            <person name="Zielenkiewicz U."/>
            <person name="Pilsyk S."/>
            <person name="Malc E."/>
            <person name="Mieczkowski P."/>
            <person name="Kruszewska J.S."/>
            <person name="Biernat P."/>
            <person name="Pawlowska J."/>
        </authorList>
    </citation>
    <scope>NUCLEOTIDE SEQUENCE</scope>
    <source>
        <strain evidence="4">WA0000067209</strain>
    </source>
</reference>
<keyword evidence="2" id="KW-0963">Cytoplasm</keyword>
<dbReference type="GO" id="GO:0005737">
    <property type="term" value="C:cytoplasm"/>
    <property type="evidence" value="ECO:0007669"/>
    <property type="project" value="UniProtKB-SubCell"/>
</dbReference>
<comment type="caution">
    <text evidence="4">The sequence shown here is derived from an EMBL/GenBank/DDBJ whole genome shotgun (WGS) entry which is preliminary data.</text>
</comment>
<dbReference type="EMBL" id="JAEPQZ010000002">
    <property type="protein sequence ID" value="KAG2184991.1"/>
    <property type="molecule type" value="Genomic_DNA"/>
</dbReference>
<name>A0A8H7Q377_MORIS</name>
<organism evidence="4 5">
    <name type="scientific">Mortierella isabellina</name>
    <name type="common">Filamentous fungus</name>
    <name type="synonym">Umbelopsis isabellina</name>
    <dbReference type="NCBI Taxonomy" id="91625"/>
    <lineage>
        <taxon>Eukaryota</taxon>
        <taxon>Fungi</taxon>
        <taxon>Fungi incertae sedis</taxon>
        <taxon>Mucoromycota</taxon>
        <taxon>Mucoromycotina</taxon>
        <taxon>Umbelopsidomycetes</taxon>
        <taxon>Umbelopsidales</taxon>
        <taxon>Umbelopsidaceae</taxon>
        <taxon>Umbelopsis</taxon>
    </lineage>
</organism>
<dbReference type="PANTHER" id="PTHR21331">
    <property type="entry name" value="BRCA1-ASSOCIATED ATM ACTIVATOR 1"/>
    <property type="match status" value="1"/>
</dbReference>
<dbReference type="InterPro" id="IPR011989">
    <property type="entry name" value="ARM-like"/>
</dbReference>
<evidence type="ECO:0000256" key="3">
    <source>
        <dbReference type="ARBA" id="ARBA00061308"/>
    </source>
</evidence>
<dbReference type="OrthoDB" id="10057956at2759"/>
<dbReference type="InterPro" id="IPR038904">
    <property type="entry name" value="BRAT1"/>
</dbReference>
<sequence length="783" mass="88087">MKNNLNLWKFAFQRVTMASADINEVHVEKAHNILNALPRMSKDIVDDTIYEKVLSFLSSFLDSEAHGVQMYDSWHVLDILTETCESKEQDPRIKAVCLRFLGKLISRDDAPNSVLCAKLIQDNRSLLDQVQVCSTASEGALRVAAIEACQGFACTKAGLKWLRDSSAMQSNIVISLQSTNTYVRDPASQIQKTLNEKLKVSSASTNQKRWACREFCWAMASATSDVHENDRLNRNRNVEIISTVFALAPQPMLLLSKDCQVDSNSDLAISKAHEATTVKALEYLNIDNLECIITGMQLLKATLILAKRLPPSVAAPKVQALCILMTELLELCLNEDYRLDVPDFQDYSELQTLLWNNQRSISKRKSVVIHAFKIIHIITHDFRNIVAQTKLLETLLDILADKSMTADLHILKPLLSQLSPLLATAGPNNDDASSTTGTMVESTLSVLTRYLEDPSMDSRAVKSILETIDSFLCNPVLNDLILQKTVSTKITQAITLRLFDTEWDTRDSVVAFIGSLYDRPYIESRIVFAEHNNLALEVIQKIEDGEAYVRSAALDALQNMMNNASGWIYIKNNELTKHINTKLPPLIHDPEALVRRAALDSISCLIQNQSYENLFGSNGLSSSNMAALIDDTDWETRLRVCKLLHVLWIAERHNLSRSKRSNVNDNTQKPQFYVLGGDKLLLLAIQDPARLVRKTTMEALKDIMEDFGHGIFNEPIVSVKRPLELSDEDEMFCASIRKIDFDILETTISAEHMYEETFDIDYSGVDIASMTESLRDTNMLDCE</sequence>
<protein>
    <submittedName>
        <fullName evidence="4">Uncharacterized protein</fullName>
    </submittedName>
</protein>
<evidence type="ECO:0000256" key="2">
    <source>
        <dbReference type="ARBA" id="ARBA00022490"/>
    </source>
</evidence>
<dbReference type="Gene3D" id="1.25.10.10">
    <property type="entry name" value="Leucine-rich Repeat Variant"/>
    <property type="match status" value="1"/>
</dbReference>